<sequence>MTDDSTPEHVHTGDAVANIEDALSIETAGAVPVSAAPAAASGYVLTRRDRTAVKLIDWAVNFGTPEFRAIYRPVSDELFTHHFIDSTAKPAFVPPAIVSVEQLDAASDPLEVIRSHLGLVIDDRQARDKARLDAQTHYEEASQTLAELQVRASGLETDLADTTERLRVADAEIATLTERLAAEVSGLHTTYTTQIDELQSKLATDTEAQRAAHEAEIERLSTEHADAVALLTSEREAETARLTGEHQAETARLAAERDDSVGGLTTGHAAAIAELESQHEAERAAAESRHTESVDALRTQHDEHAAAAALELAAAVAATGAITGQLKDARLEAAALTAQRDRAIAEGSEWRSRLQQVVAGLASTADVGEWSETNAPDARLVDFIEETQLELTTRLELAQATLDEIEDVATAQLVDETETSDYAIGANDAAVLILNSLWGTDDEEAADAAAEADLAAELGSDAETAPRASADEPTLGASSATNDDESAANGVAVGDSAAADEEFAEALSDDVDVEIDFDEFAADSKAPRAS</sequence>
<dbReference type="RefSeq" id="WP_188679305.1">
    <property type="nucleotide sequence ID" value="NZ_BMGP01000005.1"/>
</dbReference>
<organism evidence="3 4">
    <name type="scientific">Subtercola lobariae</name>
    <dbReference type="NCBI Taxonomy" id="1588641"/>
    <lineage>
        <taxon>Bacteria</taxon>
        <taxon>Bacillati</taxon>
        <taxon>Actinomycetota</taxon>
        <taxon>Actinomycetes</taxon>
        <taxon>Micrococcales</taxon>
        <taxon>Microbacteriaceae</taxon>
        <taxon>Subtercola</taxon>
    </lineage>
</organism>
<evidence type="ECO:0000256" key="1">
    <source>
        <dbReference type="SAM" id="Coils"/>
    </source>
</evidence>
<feature type="coiled-coil region" evidence="1">
    <location>
        <begin position="138"/>
        <end position="179"/>
    </location>
</feature>
<evidence type="ECO:0000313" key="3">
    <source>
        <dbReference type="EMBL" id="GGF33638.1"/>
    </source>
</evidence>
<proteinExistence type="predicted"/>
<accession>A0A917BDP6</accession>
<keyword evidence="4" id="KW-1185">Reference proteome</keyword>
<protein>
    <submittedName>
        <fullName evidence="3">Uncharacterized protein</fullName>
    </submittedName>
</protein>
<dbReference type="Proteomes" id="UP000598775">
    <property type="component" value="Unassembled WGS sequence"/>
</dbReference>
<comment type="caution">
    <text evidence="3">The sequence shown here is derived from an EMBL/GenBank/DDBJ whole genome shotgun (WGS) entry which is preliminary data.</text>
</comment>
<evidence type="ECO:0000256" key="2">
    <source>
        <dbReference type="SAM" id="MobiDB-lite"/>
    </source>
</evidence>
<feature type="region of interest" description="Disordered" evidence="2">
    <location>
        <begin position="460"/>
        <end position="497"/>
    </location>
</feature>
<dbReference type="EMBL" id="BMGP01000005">
    <property type="protein sequence ID" value="GGF33638.1"/>
    <property type="molecule type" value="Genomic_DNA"/>
</dbReference>
<evidence type="ECO:0000313" key="4">
    <source>
        <dbReference type="Proteomes" id="UP000598775"/>
    </source>
</evidence>
<name>A0A917BDP6_9MICO</name>
<reference evidence="3 4" key="1">
    <citation type="journal article" date="2014" name="Int. J. Syst. Evol. Microbiol.">
        <title>Complete genome sequence of Corynebacterium casei LMG S-19264T (=DSM 44701T), isolated from a smear-ripened cheese.</title>
        <authorList>
            <consortium name="US DOE Joint Genome Institute (JGI-PGF)"/>
            <person name="Walter F."/>
            <person name="Albersmeier A."/>
            <person name="Kalinowski J."/>
            <person name="Ruckert C."/>
        </authorList>
    </citation>
    <scope>NUCLEOTIDE SEQUENCE [LARGE SCALE GENOMIC DNA]</scope>
    <source>
        <strain evidence="3 4">CGMCC 1.12976</strain>
    </source>
</reference>
<dbReference type="Gene3D" id="1.20.5.340">
    <property type="match status" value="1"/>
</dbReference>
<keyword evidence="1" id="KW-0175">Coiled coil</keyword>
<gene>
    <name evidence="3" type="ORF">GCM10011399_28480</name>
</gene>
<dbReference type="AlphaFoldDB" id="A0A917BDP6"/>